<dbReference type="PANTHER" id="PTHR35789">
    <property type="entry name" value="SPORE GERMINATION PROTEIN B3"/>
    <property type="match status" value="1"/>
</dbReference>
<keyword evidence="5" id="KW-0472">Membrane</keyword>
<dbReference type="Pfam" id="PF25198">
    <property type="entry name" value="Spore_GerAC_N"/>
    <property type="match status" value="1"/>
</dbReference>
<dbReference type="Gene3D" id="3.30.300.210">
    <property type="entry name" value="Nutrient germinant receptor protein C, domain 3"/>
    <property type="match status" value="1"/>
</dbReference>
<dbReference type="PANTHER" id="PTHR35789:SF1">
    <property type="entry name" value="SPORE GERMINATION PROTEIN B3"/>
    <property type="match status" value="1"/>
</dbReference>
<feature type="domain" description="Spore germination GerAC-like C-terminal" evidence="8">
    <location>
        <begin position="219"/>
        <end position="385"/>
    </location>
</feature>
<dbReference type="Proteomes" id="UP001292216">
    <property type="component" value="Unassembled WGS sequence"/>
</dbReference>
<evidence type="ECO:0000256" key="4">
    <source>
        <dbReference type="ARBA" id="ARBA00022729"/>
    </source>
</evidence>
<evidence type="ECO:0000259" key="8">
    <source>
        <dbReference type="Pfam" id="PF05504"/>
    </source>
</evidence>
<dbReference type="InterPro" id="IPR008844">
    <property type="entry name" value="Spore_GerAC-like"/>
</dbReference>
<keyword evidence="4" id="KW-0732">Signal</keyword>
<comment type="subcellular location">
    <subcellularLocation>
        <location evidence="1">Membrane</location>
        <topology evidence="1">Lipid-anchor</topology>
    </subcellularLocation>
</comment>
<evidence type="ECO:0000313" key="10">
    <source>
        <dbReference type="EMBL" id="MEA3571452.1"/>
    </source>
</evidence>
<organism evidence="10 11">
    <name type="scientific">Paenibacillus phoenicis</name>
    <dbReference type="NCBI Taxonomy" id="554117"/>
    <lineage>
        <taxon>Bacteria</taxon>
        <taxon>Bacillati</taxon>
        <taxon>Bacillota</taxon>
        <taxon>Bacilli</taxon>
        <taxon>Bacillales</taxon>
        <taxon>Paenibacillaceae</taxon>
        <taxon>Paenibacillus</taxon>
    </lineage>
</organism>
<evidence type="ECO:0000256" key="5">
    <source>
        <dbReference type="ARBA" id="ARBA00023136"/>
    </source>
</evidence>
<evidence type="ECO:0000313" key="11">
    <source>
        <dbReference type="Proteomes" id="UP001292216"/>
    </source>
</evidence>
<dbReference type="InterPro" id="IPR046953">
    <property type="entry name" value="Spore_GerAC-like_C"/>
</dbReference>
<dbReference type="InterPro" id="IPR057336">
    <property type="entry name" value="GerAC_N"/>
</dbReference>
<feature type="domain" description="Spore germination protein N-terminal" evidence="9">
    <location>
        <begin position="26"/>
        <end position="199"/>
    </location>
</feature>
<dbReference type="PROSITE" id="PS51257">
    <property type="entry name" value="PROKAR_LIPOPROTEIN"/>
    <property type="match status" value="1"/>
</dbReference>
<evidence type="ECO:0000256" key="3">
    <source>
        <dbReference type="ARBA" id="ARBA00022544"/>
    </source>
</evidence>
<keyword evidence="6" id="KW-0564">Palmitate</keyword>
<evidence type="ECO:0000259" key="9">
    <source>
        <dbReference type="Pfam" id="PF25198"/>
    </source>
</evidence>
<keyword evidence="3" id="KW-0309">Germination</keyword>
<comment type="similarity">
    <text evidence="2">Belongs to the GerABKC lipoprotein family.</text>
</comment>
<accession>A0ABU5PNR3</accession>
<dbReference type="Pfam" id="PF05504">
    <property type="entry name" value="Spore_GerAC"/>
    <property type="match status" value="1"/>
</dbReference>
<proteinExistence type="inferred from homology"/>
<protein>
    <submittedName>
        <fullName evidence="10">Ger(X)C family spore germination protein</fullName>
    </submittedName>
</protein>
<sequence length="401" mass="44186">MKASFARVRAISVFVLLPCLLTGCWDRVEVNDVAFVLATSTDLDEGQIRSTAQIALPSSLGGAGTQGGGGGTTGSKTYLMVSQTAPTPFQANEKLQDSLSRVINFSHRRVTIIGEEFAKSGIAGSIDVLARFPQNRLTTYVVLSRGPGYKLLDVEAPIEQSPSEMIRELAKSAMQDPISIQSMANALLTEGRDFAIPVMVTTPSVPEKVGNGQSLVRLDGLGVFHDDRLSGYLTDKQAPMALIAMGQALNPKFTVVMGEHHPQESATIVLNQIHRKIHPHLEDGSISFDLEIEATGLILENVTRQSFEHTMMLSLEKHANTFLDQEIQSVIKETFQKHRSDIYGFSTALNSKYPAEWNKMKHRWHDLLPEVEVRVRTKVHLENSGELIDSLGIKEELLKND</sequence>
<dbReference type="RefSeq" id="WP_260071043.1">
    <property type="nucleotide sequence ID" value="NZ_CBCSKM010000001.1"/>
</dbReference>
<keyword evidence="7" id="KW-0449">Lipoprotein</keyword>
<dbReference type="InterPro" id="IPR038501">
    <property type="entry name" value="Spore_GerAC_C_sf"/>
</dbReference>
<dbReference type="NCBIfam" id="TIGR02887">
    <property type="entry name" value="spore_ger_x_C"/>
    <property type="match status" value="1"/>
</dbReference>
<evidence type="ECO:0000256" key="7">
    <source>
        <dbReference type="ARBA" id="ARBA00023288"/>
    </source>
</evidence>
<keyword evidence="11" id="KW-1185">Reference proteome</keyword>
<dbReference type="EMBL" id="JAYERP010000001">
    <property type="protein sequence ID" value="MEA3571452.1"/>
    <property type="molecule type" value="Genomic_DNA"/>
</dbReference>
<gene>
    <name evidence="10" type="ORF">U9M73_15980</name>
</gene>
<evidence type="ECO:0000256" key="1">
    <source>
        <dbReference type="ARBA" id="ARBA00004635"/>
    </source>
</evidence>
<reference evidence="10 11" key="1">
    <citation type="submission" date="2023-12" db="EMBL/GenBank/DDBJ databases">
        <title>Whole genome sequencing of Paenibacillus phoenicis isolated from the Phoenix Mars Lander spacecraft assembly facility.</title>
        <authorList>
            <person name="Garcia A."/>
            <person name="Venkateswaran K."/>
        </authorList>
    </citation>
    <scope>NUCLEOTIDE SEQUENCE [LARGE SCALE GENOMIC DNA]</scope>
    <source>
        <strain evidence="10 11">3PO2SA</strain>
    </source>
</reference>
<evidence type="ECO:0000256" key="6">
    <source>
        <dbReference type="ARBA" id="ARBA00023139"/>
    </source>
</evidence>
<evidence type="ECO:0000256" key="2">
    <source>
        <dbReference type="ARBA" id="ARBA00007886"/>
    </source>
</evidence>
<name>A0ABU5PNR3_9BACL</name>
<comment type="caution">
    <text evidence="10">The sequence shown here is derived from an EMBL/GenBank/DDBJ whole genome shotgun (WGS) entry which is preliminary data.</text>
</comment>